<dbReference type="InterPro" id="IPR007197">
    <property type="entry name" value="rSAM"/>
</dbReference>
<dbReference type="CDD" id="cd01335">
    <property type="entry name" value="Radical_SAM"/>
    <property type="match status" value="1"/>
</dbReference>
<dbReference type="Gene3D" id="3.80.30.20">
    <property type="entry name" value="tm_1862 like domain"/>
    <property type="match status" value="1"/>
</dbReference>
<dbReference type="SMART" id="SM00729">
    <property type="entry name" value="Elp3"/>
    <property type="match status" value="1"/>
</dbReference>
<dbReference type="Pfam" id="PF04055">
    <property type="entry name" value="Radical_SAM"/>
    <property type="match status" value="1"/>
</dbReference>
<keyword evidence="12 15" id="KW-0627">Porphyrin biosynthesis</keyword>
<keyword evidence="11 15" id="KW-0411">Iron-sulfur</keyword>
<comment type="similarity">
    <text evidence="3 15">Belongs to the anaerobic coproporphyrinogen-III oxidase family.</text>
</comment>
<evidence type="ECO:0000256" key="1">
    <source>
        <dbReference type="ARBA" id="ARBA00004496"/>
    </source>
</evidence>
<dbReference type="EMBL" id="JAAAWP010000007">
    <property type="protein sequence ID" value="NDW22281.1"/>
    <property type="molecule type" value="Genomic_DNA"/>
</dbReference>
<dbReference type="InterPro" id="IPR006638">
    <property type="entry name" value="Elp3/MiaA/NifB-like_rSAM"/>
</dbReference>
<dbReference type="PIRSF" id="PIRSF000167">
    <property type="entry name" value="HemN"/>
    <property type="match status" value="1"/>
</dbReference>
<dbReference type="SUPFAM" id="SSF102114">
    <property type="entry name" value="Radical SAM enzymes"/>
    <property type="match status" value="1"/>
</dbReference>
<feature type="binding site" evidence="16">
    <location>
        <position position="209"/>
    </location>
    <ligand>
        <name>S-adenosyl-L-methionine</name>
        <dbReference type="ChEBI" id="CHEBI:59789"/>
        <label>2</label>
    </ligand>
</feature>
<dbReference type="InterPro" id="IPR058240">
    <property type="entry name" value="rSAM_sf"/>
</dbReference>
<keyword evidence="8 15" id="KW-0479">Metal-binding</keyword>
<feature type="binding site" evidence="16">
    <location>
        <position position="243"/>
    </location>
    <ligand>
        <name>S-adenosyl-L-methionine</name>
        <dbReference type="ChEBI" id="CHEBI:59789"/>
        <label>2</label>
    </ligand>
</feature>
<evidence type="ECO:0000256" key="17">
    <source>
        <dbReference type="PIRSR" id="PIRSR000167-2"/>
    </source>
</evidence>
<evidence type="ECO:0000259" key="18">
    <source>
        <dbReference type="PROSITE" id="PS51918"/>
    </source>
</evidence>
<comment type="caution">
    <text evidence="19">The sequence shown here is derived from an EMBL/GenBank/DDBJ whole genome shotgun (WGS) entry which is preliminary data.</text>
</comment>
<evidence type="ECO:0000256" key="10">
    <source>
        <dbReference type="ARBA" id="ARBA00023004"/>
    </source>
</evidence>
<dbReference type="GO" id="GO:0004109">
    <property type="term" value="F:coproporphyrinogen oxidase activity"/>
    <property type="evidence" value="ECO:0007669"/>
    <property type="project" value="InterPro"/>
</dbReference>
<evidence type="ECO:0000256" key="7">
    <source>
        <dbReference type="ARBA" id="ARBA00022691"/>
    </source>
</evidence>
<feature type="binding site" evidence="17">
    <location>
        <position position="62"/>
    </location>
    <ligand>
        <name>[4Fe-4S] cluster</name>
        <dbReference type="ChEBI" id="CHEBI:49883"/>
        <note>4Fe-4S-S-AdoMet</note>
    </ligand>
</feature>
<dbReference type="GO" id="GO:0051539">
    <property type="term" value="F:4 iron, 4 sulfur cluster binding"/>
    <property type="evidence" value="ECO:0007669"/>
    <property type="project" value="UniProtKB-KW"/>
</dbReference>
<dbReference type="InterPro" id="IPR010723">
    <property type="entry name" value="HemN_C"/>
</dbReference>
<evidence type="ECO:0000313" key="20">
    <source>
        <dbReference type="Proteomes" id="UP000478837"/>
    </source>
</evidence>
<sequence length="469" mass="52798">MTVKQVSQARTTTIEKYAKHAPRYTSYPTALNFSPVNNDILSIANKATKADSISLYIHIPFCKTLCYYCGCNKIVTRHNSKADEYLAYIEKEIVAKSNLYKDKMAVSLHLGGGSPSFLSAEQQTTLMALLKKYISFDEDAEMSIELDPRNVDLHYLNTLKDLGYNRLSFGLQDTDFQVQQTINRVQSTLHISDLVFEARNLGFNSINLDLIYGLPHQSIHTFRTTIAATKAISPDRISLFSYAHLPERFAAQRKFADDILPNAELKAELYDLAVKEFKKIGYEMIGLDHFAKKSDNLALAKKAGKLHRNFQGYTLHGNTDLIGFGVSAISTIGNAFAQNPKQLKDYYTKIDNNEPVATIGLSLTSDDLIRRDVISSLMCNLSLDINNIERKHNIIFNDYFASELNALRLLQKDGLVLHMEHGIVVPEHARIFIRAICATFDAYLDGHMEAHSNAQAKDNKTIPRFSKAI</sequence>
<dbReference type="AlphaFoldDB" id="A0A6L9MWU8"/>
<organism evidence="19 20">
    <name type="scientific">Alteromonas hispanica</name>
    <dbReference type="NCBI Taxonomy" id="315421"/>
    <lineage>
        <taxon>Bacteria</taxon>
        <taxon>Pseudomonadati</taxon>
        <taxon>Pseudomonadota</taxon>
        <taxon>Gammaproteobacteria</taxon>
        <taxon>Alteromonadales</taxon>
        <taxon>Alteromonadaceae</taxon>
        <taxon>Alteromonas/Salinimonas group</taxon>
        <taxon>Alteromonas</taxon>
    </lineage>
</organism>
<evidence type="ECO:0000256" key="11">
    <source>
        <dbReference type="ARBA" id="ARBA00023014"/>
    </source>
</evidence>
<keyword evidence="20" id="KW-1185">Reference proteome</keyword>
<proteinExistence type="inferred from homology"/>
<evidence type="ECO:0000256" key="13">
    <source>
        <dbReference type="ARBA" id="ARBA00024295"/>
    </source>
</evidence>
<dbReference type="Pfam" id="PF06969">
    <property type="entry name" value="HemN_C"/>
    <property type="match status" value="1"/>
</dbReference>
<dbReference type="GO" id="GO:0006782">
    <property type="term" value="P:protoporphyrinogen IX biosynthetic process"/>
    <property type="evidence" value="ECO:0007669"/>
    <property type="project" value="UniProtKB-UniPathway"/>
</dbReference>
<evidence type="ECO:0000256" key="9">
    <source>
        <dbReference type="ARBA" id="ARBA00023002"/>
    </source>
</evidence>
<evidence type="ECO:0000256" key="3">
    <source>
        <dbReference type="ARBA" id="ARBA00005493"/>
    </source>
</evidence>
<accession>A0A6L9MWU8</accession>
<feature type="domain" description="Radical SAM core" evidence="18">
    <location>
        <begin position="47"/>
        <end position="283"/>
    </location>
</feature>
<dbReference type="Proteomes" id="UP000478837">
    <property type="component" value="Unassembled WGS sequence"/>
</dbReference>
<dbReference type="GO" id="GO:0005737">
    <property type="term" value="C:cytoplasm"/>
    <property type="evidence" value="ECO:0007669"/>
    <property type="project" value="UniProtKB-SubCell"/>
</dbReference>
<evidence type="ECO:0000256" key="15">
    <source>
        <dbReference type="PIRNR" id="PIRNR000167"/>
    </source>
</evidence>
<keyword evidence="5 15" id="KW-0004">4Fe-4S</keyword>
<keyword evidence="6 15" id="KW-0963">Cytoplasm</keyword>
<comment type="catalytic activity">
    <reaction evidence="14 15">
        <text>coproporphyrinogen III + 2 S-adenosyl-L-methionine = protoporphyrinogen IX + 2 5'-deoxyadenosine + 2 L-methionine + 2 CO2</text>
        <dbReference type="Rhea" id="RHEA:15425"/>
        <dbReference type="ChEBI" id="CHEBI:16526"/>
        <dbReference type="ChEBI" id="CHEBI:17319"/>
        <dbReference type="ChEBI" id="CHEBI:57307"/>
        <dbReference type="ChEBI" id="CHEBI:57309"/>
        <dbReference type="ChEBI" id="CHEBI:57844"/>
        <dbReference type="ChEBI" id="CHEBI:59789"/>
        <dbReference type="EC" id="1.3.98.3"/>
    </reaction>
</comment>
<dbReference type="PANTHER" id="PTHR13932:SF6">
    <property type="entry name" value="OXYGEN-INDEPENDENT COPROPORPHYRINOGEN III OXIDASE"/>
    <property type="match status" value="1"/>
</dbReference>
<evidence type="ECO:0000256" key="2">
    <source>
        <dbReference type="ARBA" id="ARBA00004785"/>
    </source>
</evidence>
<comment type="subunit">
    <text evidence="4">Monomer.</text>
</comment>
<protein>
    <recommendedName>
        <fullName evidence="15">Coproporphyrinogen-III oxidase</fullName>
        <ecNumber evidence="15">1.3.98.3</ecNumber>
    </recommendedName>
</protein>
<feature type="binding site" evidence="16">
    <location>
        <position position="172"/>
    </location>
    <ligand>
        <name>S-adenosyl-L-methionine</name>
        <dbReference type="ChEBI" id="CHEBI:59789"/>
        <label>2</label>
    </ligand>
</feature>
<keyword evidence="9 15" id="KW-0560">Oxidoreductase</keyword>
<gene>
    <name evidence="19" type="primary">hemN</name>
    <name evidence="19" type="ORF">GTW09_12160</name>
</gene>
<feature type="binding site" evidence="17">
    <location>
        <position position="66"/>
    </location>
    <ligand>
        <name>[4Fe-4S] cluster</name>
        <dbReference type="ChEBI" id="CHEBI:49883"/>
        <note>4Fe-4S-S-AdoMet</note>
    </ligand>
</feature>
<evidence type="ECO:0000256" key="5">
    <source>
        <dbReference type="ARBA" id="ARBA00022485"/>
    </source>
</evidence>
<feature type="binding site" evidence="16">
    <location>
        <position position="56"/>
    </location>
    <ligand>
        <name>S-adenosyl-L-methionine</name>
        <dbReference type="ChEBI" id="CHEBI:59789"/>
        <label>1</label>
    </ligand>
</feature>
<evidence type="ECO:0000313" key="19">
    <source>
        <dbReference type="EMBL" id="NDW22281.1"/>
    </source>
</evidence>
<feature type="binding site" evidence="16">
    <location>
        <position position="329"/>
    </location>
    <ligand>
        <name>S-adenosyl-L-methionine</name>
        <dbReference type="ChEBI" id="CHEBI:59789"/>
        <label>1</label>
    </ligand>
</feature>
<keyword evidence="10 15" id="KW-0408">Iron</keyword>
<evidence type="ECO:0000256" key="12">
    <source>
        <dbReference type="ARBA" id="ARBA00023244"/>
    </source>
</evidence>
<dbReference type="InterPro" id="IPR034505">
    <property type="entry name" value="Coproporphyrinogen-III_oxidase"/>
</dbReference>
<dbReference type="GO" id="GO:0046872">
    <property type="term" value="F:metal ion binding"/>
    <property type="evidence" value="ECO:0007669"/>
    <property type="project" value="UniProtKB-KW"/>
</dbReference>
<comment type="function">
    <text evidence="13">Involved in the heme biosynthesis. Catalyzes the anaerobic oxidative decarboxylation of propionate groups of rings A and B of coproporphyrinogen III to yield the vinyl groups in protoporphyrinogen IX.</text>
</comment>
<dbReference type="SFLD" id="SFLDS00029">
    <property type="entry name" value="Radical_SAM"/>
    <property type="match status" value="1"/>
</dbReference>
<dbReference type="NCBIfam" id="TIGR00538">
    <property type="entry name" value="hemN"/>
    <property type="match status" value="1"/>
</dbReference>
<feature type="binding site" evidence="16">
    <location>
        <position position="184"/>
    </location>
    <ligand>
        <name>S-adenosyl-L-methionine</name>
        <dbReference type="ChEBI" id="CHEBI:59789"/>
        <label>2</label>
    </ligand>
</feature>
<feature type="binding site" evidence="17">
    <location>
        <position position="69"/>
    </location>
    <ligand>
        <name>[4Fe-4S] cluster</name>
        <dbReference type="ChEBI" id="CHEBI:49883"/>
        <note>4Fe-4S-S-AdoMet</note>
    </ligand>
</feature>
<dbReference type="GO" id="GO:0051989">
    <property type="term" value="F:coproporphyrinogen dehydrogenase activity"/>
    <property type="evidence" value="ECO:0007669"/>
    <property type="project" value="UniProtKB-EC"/>
</dbReference>
<feature type="binding site" evidence="16">
    <location>
        <position position="112"/>
    </location>
    <ligand>
        <name>S-adenosyl-L-methionine</name>
        <dbReference type="ChEBI" id="CHEBI:59789"/>
        <label>1</label>
    </ligand>
</feature>
<dbReference type="EC" id="1.3.98.3" evidence="15"/>
<dbReference type="FunFam" id="1.10.10.920:FF:000001">
    <property type="entry name" value="Coproporphyrinogen-III oxidase"/>
    <property type="match status" value="1"/>
</dbReference>
<evidence type="ECO:0000256" key="6">
    <source>
        <dbReference type="ARBA" id="ARBA00022490"/>
    </source>
</evidence>
<comment type="subcellular location">
    <subcellularLocation>
        <location evidence="1 15">Cytoplasm</location>
    </subcellularLocation>
</comment>
<reference evidence="19 20" key="1">
    <citation type="submission" date="2020-01" db="EMBL/GenBank/DDBJ databases">
        <title>Genomes of bacteria type strains.</title>
        <authorList>
            <person name="Chen J."/>
            <person name="Zhu S."/>
            <person name="Yang J."/>
        </authorList>
    </citation>
    <scope>NUCLEOTIDE SEQUENCE [LARGE SCALE GENOMIC DNA]</scope>
    <source>
        <strain evidence="19 20">LMG 22958</strain>
    </source>
</reference>
<evidence type="ECO:0000256" key="14">
    <source>
        <dbReference type="ARBA" id="ARBA00048321"/>
    </source>
</evidence>
<evidence type="ECO:0000256" key="8">
    <source>
        <dbReference type="ARBA" id="ARBA00022723"/>
    </source>
</evidence>
<dbReference type="InterPro" id="IPR023404">
    <property type="entry name" value="rSAM_horseshoe"/>
</dbReference>
<comment type="cofactor">
    <cofactor evidence="15 17">
        <name>[4Fe-4S] cluster</name>
        <dbReference type="ChEBI" id="CHEBI:49883"/>
    </cofactor>
    <text evidence="15 17">Binds 1 [4Fe-4S] cluster. The cluster is coordinated with 3 cysteines and an exchangeable S-adenosyl-L-methionine.</text>
</comment>
<keyword evidence="7 15" id="KW-0949">S-adenosyl-L-methionine</keyword>
<feature type="binding site" evidence="16">
    <location>
        <begin position="68"/>
        <end position="70"/>
    </location>
    <ligand>
        <name>S-adenosyl-L-methionine</name>
        <dbReference type="ChEBI" id="CHEBI:59789"/>
        <label>2</label>
    </ligand>
</feature>
<dbReference type="SFLD" id="SFLDG01065">
    <property type="entry name" value="anaerobic_coproporphyrinogen-I"/>
    <property type="match status" value="1"/>
</dbReference>
<dbReference type="UniPathway" id="UPA00251">
    <property type="reaction ID" value="UER00323"/>
</dbReference>
<dbReference type="PANTHER" id="PTHR13932">
    <property type="entry name" value="COPROPORPHYRINIGEN III OXIDASE"/>
    <property type="match status" value="1"/>
</dbReference>
<dbReference type="PROSITE" id="PS51918">
    <property type="entry name" value="RADICAL_SAM"/>
    <property type="match status" value="1"/>
</dbReference>
<dbReference type="RefSeq" id="WP_163112104.1">
    <property type="nucleotide sequence ID" value="NZ_JAAAWP010000007.1"/>
</dbReference>
<evidence type="ECO:0000256" key="16">
    <source>
        <dbReference type="PIRSR" id="PIRSR000167-1"/>
    </source>
</evidence>
<dbReference type="InterPro" id="IPR004558">
    <property type="entry name" value="Coprogen_oxidase_HemN"/>
</dbReference>
<feature type="binding site" evidence="16">
    <location>
        <position position="145"/>
    </location>
    <ligand>
        <name>S-adenosyl-L-methionine</name>
        <dbReference type="ChEBI" id="CHEBI:59789"/>
        <label>1</label>
    </ligand>
</feature>
<name>A0A6L9MWU8_9ALTE</name>
<comment type="pathway">
    <text evidence="2 15">Porphyrin-containing compound metabolism; protoporphyrin-IX biosynthesis; protoporphyrinogen-IX from coproporphyrinogen-III (AdoMet route): step 1/1.</text>
</comment>
<evidence type="ECO:0000256" key="4">
    <source>
        <dbReference type="ARBA" id="ARBA00011245"/>
    </source>
</evidence>
<dbReference type="Gene3D" id="1.10.10.920">
    <property type="match status" value="1"/>
</dbReference>